<comment type="caution">
    <text evidence="3">The sequence shown here is derived from an EMBL/GenBank/DDBJ whole genome shotgun (WGS) entry which is preliminary data.</text>
</comment>
<reference evidence="3 4" key="1">
    <citation type="submission" date="2018-02" db="EMBL/GenBank/DDBJ databases">
        <title>Genomic Encyclopedia of Archaeal and Bacterial Type Strains, Phase II (KMG-II): from individual species to whole genera.</title>
        <authorList>
            <person name="Goeker M."/>
        </authorList>
    </citation>
    <scope>NUCLEOTIDE SEQUENCE [LARGE SCALE GENOMIC DNA]</scope>
    <source>
        <strain evidence="3 4">DSM 29526</strain>
    </source>
</reference>
<dbReference type="SUPFAM" id="SSF82171">
    <property type="entry name" value="DPP6 N-terminal domain-like"/>
    <property type="match status" value="1"/>
</dbReference>
<organism evidence="3 4">
    <name type="scientific">Neolewinella xylanilytica</name>
    <dbReference type="NCBI Taxonomy" id="1514080"/>
    <lineage>
        <taxon>Bacteria</taxon>
        <taxon>Pseudomonadati</taxon>
        <taxon>Bacteroidota</taxon>
        <taxon>Saprospiria</taxon>
        <taxon>Saprospirales</taxon>
        <taxon>Lewinellaceae</taxon>
        <taxon>Neolewinella</taxon>
    </lineage>
</organism>
<evidence type="ECO:0008006" key="5">
    <source>
        <dbReference type="Google" id="ProtNLM"/>
    </source>
</evidence>
<dbReference type="Gene3D" id="2.40.160.50">
    <property type="entry name" value="membrane protein fhac: a member of the omp85/tpsb transporter family"/>
    <property type="match status" value="1"/>
</dbReference>
<dbReference type="EMBL" id="PTJC01000005">
    <property type="protein sequence ID" value="PPK87648.1"/>
    <property type="molecule type" value="Genomic_DNA"/>
</dbReference>
<accession>A0A2S6I834</accession>
<evidence type="ECO:0000313" key="4">
    <source>
        <dbReference type="Proteomes" id="UP000237662"/>
    </source>
</evidence>
<dbReference type="RefSeq" id="WP_104418246.1">
    <property type="nucleotide sequence ID" value="NZ_PTJC01000005.1"/>
</dbReference>
<feature type="region of interest" description="Disordered" evidence="1">
    <location>
        <begin position="721"/>
        <end position="749"/>
    </location>
</feature>
<evidence type="ECO:0000256" key="1">
    <source>
        <dbReference type="SAM" id="MobiDB-lite"/>
    </source>
</evidence>
<protein>
    <recommendedName>
        <fullName evidence="5">WD40 repeat protein</fullName>
    </recommendedName>
</protein>
<name>A0A2S6I834_9BACT</name>
<dbReference type="AlphaFoldDB" id="A0A2S6I834"/>
<sequence length="1190" mass="135440">MRILLFFLVCCAFSALPAQTSRVEFGKNRVQYHDDFEDWEKYESDNFITYWYGNNQGIGQAVVQFAEYDFAYIQKMLESRLNEKVQLITYQDITDVKQSNIGNEEVFELVGNQSLNTNTSYLTGTQAKFLGNKAFVYFNGDHTDLRRQVREAMASVYIEQLLYGSTVQEVVQNAVLLNLPTWFKPGLVSYLGQEWSSELDDQLRDLLATGEYEDFQDLAADYPRLAGHSMWYYIAENLGRPTVSNLLYLTRINRSVENGFLYVLGSNYETVLYNWQEFYTNRYNEDARGRNLPTDGLLEIKNKRQLPITQLKVSPDGQRIAYVLNEIGKYKVYLQDVNTGERKLLLKGGQRNLLQATDYAYPLVDFSPTNQEVAILYEFRDQPKLLLHDLNTGKSTTDILGIRLDRVLSMKYADPGSFLISAIANGFSDVYTYYPASRQAVNLTNDHWDDLDATPVNVRGRRGVVFSSNRPDTSLLATRLDTLLPIGHFDLFYYDLENTPGTLVRITDTPLADEREPAPIDDEHFAYLSDANGIYNRYQAHLETYLDHYEQTIYLPDGTEIVMHGDSTLEALDTMKVDSIVIRPIYMERAVTEATTDYGTNVLRLDGSRKVNVGVESFIDGGTTYVRRFTFDTLAIRNLTPTAYRRRSYQAAGQVVPEFTSQVQQQRDGIMRPNKINPETATNEEGLLFQTRFEDTVAPPPVEQLPEDILADPATTDIDGVPAARPDSTGTRPPLTIVGRDQPRRGAGSVFQGERPVAQLNRIYRFRPGQVTAYRTTFRVNYVKTTVDNEPLFNGMNALVANPDGYTQQPVGILLKGNLTDLLEDYSITGGVRIPTSFNGTEYFLTGSDLKHRLDRTYTFYRRNRRIQEGAYSNSIFNQPRLVEENTLMAQYGLRYPLDIFRSVRAIGTLRRDRVQTLPTELAALRSEPLSTERIGLRLEYVFDNTLLLGTNLRMGTRYKFYGDVYKSFNISFDEGVDSQFEPGMLGVVGIDARHYQRILKRSILALRFAGATNLGQQKILYYLGGADNSVVNNFNDAIPTPQTGEFVFQDLANPLRGFDINIRNGGTYLLSNAELRVPVFNYLFNNLRSAFLRDFQLVGFFDIGTAWAGKDPFDEDNPVNITEYPDQSADGYSPVRVRVRRFREPIVYGYGAGLRTTLFGYFIRADYGWGVETSNRQPGKLHLSLGLDF</sequence>
<gene>
    <name evidence="3" type="ORF">CLV84_0596</name>
</gene>
<dbReference type="OrthoDB" id="9760276at2"/>
<dbReference type="Gene3D" id="2.120.10.30">
    <property type="entry name" value="TolB, C-terminal domain"/>
    <property type="match status" value="1"/>
</dbReference>
<proteinExistence type="predicted"/>
<dbReference type="InterPro" id="IPR011042">
    <property type="entry name" value="6-blade_b-propeller_TolB-like"/>
</dbReference>
<evidence type="ECO:0000256" key="2">
    <source>
        <dbReference type="SAM" id="SignalP"/>
    </source>
</evidence>
<keyword evidence="2" id="KW-0732">Signal</keyword>
<feature type="chain" id="PRO_5015417100" description="WD40 repeat protein" evidence="2">
    <location>
        <begin position="21"/>
        <end position="1190"/>
    </location>
</feature>
<keyword evidence="4" id="KW-1185">Reference proteome</keyword>
<evidence type="ECO:0000313" key="3">
    <source>
        <dbReference type="EMBL" id="PPK87648.1"/>
    </source>
</evidence>
<feature type="signal peptide" evidence="2">
    <location>
        <begin position="1"/>
        <end position="20"/>
    </location>
</feature>
<dbReference type="Proteomes" id="UP000237662">
    <property type="component" value="Unassembled WGS sequence"/>
</dbReference>